<dbReference type="PANTHER" id="PTHR46383:SF1">
    <property type="entry name" value="ASPARTATE AMINOTRANSFERASE"/>
    <property type="match status" value="1"/>
</dbReference>
<dbReference type="InterPro" id="IPR004839">
    <property type="entry name" value="Aminotransferase_I/II_large"/>
</dbReference>
<evidence type="ECO:0000313" key="10">
    <source>
        <dbReference type="Proteomes" id="UP000195141"/>
    </source>
</evidence>
<dbReference type="InterPro" id="IPR015424">
    <property type="entry name" value="PyrdxlP-dep_Trfase"/>
</dbReference>
<feature type="domain" description="Aminotransferase class I/classII large" evidence="7">
    <location>
        <begin position="30"/>
        <end position="378"/>
    </location>
</feature>
<dbReference type="FunFam" id="3.40.640.10:FF:000033">
    <property type="entry name" value="Aspartate aminotransferase"/>
    <property type="match status" value="1"/>
</dbReference>
<keyword evidence="5" id="KW-0663">Pyridoxal phosphate</keyword>
<keyword evidence="3 6" id="KW-0032">Aminotransferase</keyword>
<organism evidence="8">
    <name type="scientific">Candidatus Enterococcus clewellii</name>
    <dbReference type="NCBI Taxonomy" id="1834193"/>
    <lineage>
        <taxon>Bacteria</taxon>
        <taxon>Bacillati</taxon>
        <taxon>Bacillota</taxon>
        <taxon>Bacilli</taxon>
        <taxon>Lactobacillales</taxon>
        <taxon>Enterococcaceae</taxon>
        <taxon>Enterococcus</taxon>
    </lineage>
</organism>
<reference evidence="9" key="2">
    <citation type="submission" date="2017-05" db="EMBL/GenBank/DDBJ databases">
        <authorList>
            <consortium name="The Broad Institute Genomics Platform"/>
            <consortium name="The Broad Institute Genomic Center for Infectious Diseases"/>
            <person name="Earl A."/>
            <person name="Manson A."/>
            <person name="Schwartman J."/>
            <person name="Gilmore M."/>
            <person name="Abouelleil A."/>
            <person name="Cao P."/>
            <person name="Chapman S."/>
            <person name="Cusick C."/>
            <person name="Shea T."/>
            <person name="Young S."/>
            <person name="Neafsey D."/>
            <person name="Nusbaum C."/>
            <person name="Birren B."/>
        </authorList>
    </citation>
    <scope>NUCLEOTIDE SEQUENCE</scope>
    <source>
        <strain evidence="9">9E7_DIV0242</strain>
    </source>
</reference>
<keyword evidence="10" id="KW-1185">Reference proteome</keyword>
<proteinExistence type="inferred from homology"/>
<evidence type="ECO:0000256" key="5">
    <source>
        <dbReference type="ARBA" id="ARBA00022898"/>
    </source>
</evidence>
<reference evidence="9" key="3">
    <citation type="submission" date="2024-03" db="EMBL/GenBank/DDBJ databases">
        <title>The Genome Sequence of Enterococcus sp. DIV0242b.</title>
        <authorList>
            <consortium name="The Broad Institute Genomics Platform"/>
            <consortium name="The Broad Institute Microbial Omics Core"/>
            <consortium name="The Broad Institute Genomic Center for Infectious Diseases"/>
            <person name="Earl A."/>
            <person name="Manson A."/>
            <person name="Gilmore M."/>
            <person name="Schwartman J."/>
            <person name="Shea T."/>
            <person name="Abouelleil A."/>
            <person name="Cao P."/>
            <person name="Chapman S."/>
            <person name="Cusick C."/>
            <person name="Young S."/>
            <person name="Neafsey D."/>
            <person name="Nusbaum C."/>
            <person name="Birren B."/>
        </authorList>
    </citation>
    <scope>NUCLEOTIDE SEQUENCE</scope>
    <source>
        <strain evidence="9">9E7_DIV0242</strain>
    </source>
</reference>
<dbReference type="EMBL" id="NGMM01000005">
    <property type="protein sequence ID" value="OTP13609.1"/>
    <property type="molecule type" value="Genomic_DNA"/>
</dbReference>
<gene>
    <name evidence="9" type="ORF">A5888_001728</name>
    <name evidence="8" type="ORF">A5888_003087</name>
</gene>
<dbReference type="Proteomes" id="UP000195141">
    <property type="component" value="Chromosome"/>
</dbReference>
<name>A0A242K3M8_9ENTE</name>
<dbReference type="RefSeq" id="WP_086350088.1">
    <property type="nucleotide sequence ID" value="NZ_CP147247.1"/>
</dbReference>
<dbReference type="InterPro" id="IPR004838">
    <property type="entry name" value="NHTrfase_class1_PyrdxlP-BS"/>
</dbReference>
<dbReference type="Pfam" id="PF00155">
    <property type="entry name" value="Aminotran_1_2"/>
    <property type="match status" value="1"/>
</dbReference>
<dbReference type="GO" id="GO:0008483">
    <property type="term" value="F:transaminase activity"/>
    <property type="evidence" value="ECO:0007669"/>
    <property type="project" value="UniProtKB-KW"/>
</dbReference>
<evidence type="ECO:0000313" key="8">
    <source>
        <dbReference type="EMBL" id="OTP13609.1"/>
    </source>
</evidence>
<dbReference type="Gene3D" id="3.90.1150.10">
    <property type="entry name" value="Aspartate Aminotransferase, domain 1"/>
    <property type="match status" value="1"/>
</dbReference>
<comment type="similarity">
    <text evidence="2 6">Belongs to the class-I pyridoxal-phosphate-dependent aminotransferase family.</text>
</comment>
<dbReference type="Gene3D" id="3.40.640.10">
    <property type="entry name" value="Type I PLP-dependent aspartate aminotransferase-like (Major domain)"/>
    <property type="match status" value="1"/>
</dbReference>
<dbReference type="EMBL" id="CP147247">
    <property type="protein sequence ID" value="WYJ90000.1"/>
    <property type="molecule type" value="Genomic_DNA"/>
</dbReference>
<evidence type="ECO:0000256" key="3">
    <source>
        <dbReference type="ARBA" id="ARBA00022576"/>
    </source>
</evidence>
<evidence type="ECO:0000313" key="9">
    <source>
        <dbReference type="EMBL" id="WYJ90000.1"/>
    </source>
</evidence>
<dbReference type="PANTHER" id="PTHR46383">
    <property type="entry name" value="ASPARTATE AMINOTRANSFERASE"/>
    <property type="match status" value="1"/>
</dbReference>
<dbReference type="EC" id="2.6.1.-" evidence="6"/>
<dbReference type="GO" id="GO:0006520">
    <property type="term" value="P:amino acid metabolic process"/>
    <property type="evidence" value="ECO:0007669"/>
    <property type="project" value="InterPro"/>
</dbReference>
<dbReference type="InterPro" id="IPR050596">
    <property type="entry name" value="AspAT/PAT-like"/>
</dbReference>
<dbReference type="OrthoDB" id="9802328at2"/>
<dbReference type="SUPFAM" id="SSF53383">
    <property type="entry name" value="PLP-dependent transferases"/>
    <property type="match status" value="1"/>
</dbReference>
<dbReference type="AlphaFoldDB" id="A0A242K3M8"/>
<evidence type="ECO:0000256" key="6">
    <source>
        <dbReference type="RuleBase" id="RU000481"/>
    </source>
</evidence>
<dbReference type="GO" id="GO:0030170">
    <property type="term" value="F:pyridoxal phosphate binding"/>
    <property type="evidence" value="ECO:0007669"/>
    <property type="project" value="InterPro"/>
</dbReference>
<evidence type="ECO:0000256" key="4">
    <source>
        <dbReference type="ARBA" id="ARBA00022679"/>
    </source>
</evidence>
<keyword evidence="4 6" id="KW-0808">Transferase</keyword>
<dbReference type="CDD" id="cd00609">
    <property type="entry name" value="AAT_like"/>
    <property type="match status" value="1"/>
</dbReference>
<evidence type="ECO:0000256" key="2">
    <source>
        <dbReference type="ARBA" id="ARBA00007441"/>
    </source>
</evidence>
<evidence type="ECO:0000256" key="1">
    <source>
        <dbReference type="ARBA" id="ARBA00001933"/>
    </source>
</evidence>
<accession>A0A242K3M8</accession>
<dbReference type="InterPro" id="IPR015422">
    <property type="entry name" value="PyrdxlP-dep_Trfase_small"/>
</dbReference>
<protein>
    <recommendedName>
        <fullName evidence="6">Aminotransferase</fullName>
        <ecNumber evidence="6">2.6.1.-</ecNumber>
    </recommendedName>
</protein>
<dbReference type="NCBIfam" id="NF004975">
    <property type="entry name" value="PRK06348.1"/>
    <property type="match status" value="1"/>
</dbReference>
<comment type="cofactor">
    <cofactor evidence="1 6">
        <name>pyridoxal 5'-phosphate</name>
        <dbReference type="ChEBI" id="CHEBI:597326"/>
    </cofactor>
</comment>
<evidence type="ECO:0000259" key="7">
    <source>
        <dbReference type="Pfam" id="PF00155"/>
    </source>
</evidence>
<dbReference type="PROSITE" id="PS00105">
    <property type="entry name" value="AA_TRANSFER_CLASS_1"/>
    <property type="match status" value="1"/>
</dbReference>
<sequence>MDLSKIAKRHQQPAENILMDIATLAKQIPDLIDLSIGDPDLITDERIIDAAFADAKAGHTKYTASGGSTEFLEAVIEFYKKEYKMTFEPSQIRATVGALHGMYLALQVILDPGDEVIIHEPYFSPYKDQVLFAGGTPVFLPTYEEDEFQINIDLLKEKITNKTKAIIINSPNNPTGAVFSAETFKAIAALAIAHDFYILSDEVYEAFCFYDTFTPMATFAPEHTITFGSFSKAFAMTGWRIGYMIAPEYINNAAKLINESVTYSAPSPSQQAGIFALAHSDVLIPEVVSVFKERLEYVEKRVKEIPFLSLLPVKGSIYAFINVEKTGLDSVAFTEKLLKETKVLVIPGKAFGETTGNHHVRLAATQDLEELKEAFDRIEKLNF</sequence>
<reference evidence="8" key="1">
    <citation type="submission" date="2017-05" db="EMBL/GenBank/DDBJ databases">
        <title>The Genome Sequence of Enterococcus sp. 9E7_DIV0242.</title>
        <authorList>
            <consortium name="The Broad Institute Genomics Platform"/>
            <consortium name="The Broad Institute Genomic Center for Infectious Diseases"/>
            <person name="Earl A."/>
            <person name="Manson A."/>
            <person name="Schwartman J."/>
            <person name="Gilmore M."/>
            <person name="Abouelleil A."/>
            <person name="Cao P."/>
            <person name="Chapman S."/>
            <person name="Cusick C."/>
            <person name="Shea T."/>
            <person name="Young S."/>
            <person name="Neafsey D."/>
            <person name="Nusbaum C."/>
            <person name="Birren B."/>
        </authorList>
    </citation>
    <scope>NUCLEOTIDE SEQUENCE [LARGE SCALE GENOMIC DNA]</scope>
    <source>
        <strain evidence="8">9E7_DIV0242</strain>
    </source>
</reference>
<dbReference type="InterPro" id="IPR015421">
    <property type="entry name" value="PyrdxlP-dep_Trfase_major"/>
</dbReference>